<protein>
    <submittedName>
        <fullName evidence="1">Uncharacterized protein</fullName>
    </submittedName>
</protein>
<proteinExistence type="predicted"/>
<accession>A0ABY4NUE3</accession>
<organism evidence="1 2">
    <name type="scientific">Amycolatopsis thermalba</name>
    <dbReference type="NCBI Taxonomy" id="944492"/>
    <lineage>
        <taxon>Bacteria</taxon>
        <taxon>Bacillati</taxon>
        <taxon>Actinomycetota</taxon>
        <taxon>Actinomycetes</taxon>
        <taxon>Pseudonocardiales</taxon>
        <taxon>Pseudonocardiaceae</taxon>
        <taxon>Amycolatopsis</taxon>
    </lineage>
</organism>
<name>A0ABY4NUE3_9PSEU</name>
<keyword evidence="2" id="KW-1185">Reference proteome</keyword>
<reference evidence="1" key="1">
    <citation type="submission" date="2022-01" db="EMBL/GenBank/DDBJ databases">
        <title>PSI-footprinting approach for the identification of protein synthesis inhibitor producers.</title>
        <authorList>
            <person name="Handel F."/>
            <person name="Kulik A."/>
            <person name="Wex K.W."/>
            <person name="Berscheid A."/>
            <person name="Saur J.S."/>
            <person name="Winkler A."/>
            <person name="Wibberg D."/>
            <person name="Kalinowski J."/>
            <person name="Broetz-Oesterhelt H."/>
            <person name="Mast Y."/>
        </authorList>
    </citation>
    <scope>NUCLEOTIDE SEQUENCE</scope>
    <source>
        <strain evidence="1">KNN 49.3e</strain>
    </source>
</reference>
<evidence type="ECO:0000313" key="2">
    <source>
        <dbReference type="Proteomes" id="UP000830158"/>
    </source>
</evidence>
<dbReference type="RefSeq" id="WP_249465195.1">
    <property type="nucleotide sequence ID" value="NZ_CP091196.1"/>
</dbReference>
<gene>
    <name evidence="1" type="ORF">L1857_13065</name>
</gene>
<evidence type="ECO:0000313" key="1">
    <source>
        <dbReference type="EMBL" id="UQS23691.1"/>
    </source>
</evidence>
<sequence>MRSGLTYLLTEHVYAAGIAVTTAVSKGGDMNDATVKAAVEALDANSVALSKAVGSAYPDAEQPFLESWRQHIGFFVDYTLGKATDDQAKVDKAKTDLDGYRTSFGQLINSVVPELPAGAVAQELQPHVQSLFDAIDSVVAGDGQAFAKLRTAAEHMPMTAATLAGGIAENKKLS</sequence>
<dbReference type="EMBL" id="CP091196">
    <property type="protein sequence ID" value="UQS23691.1"/>
    <property type="molecule type" value="Genomic_DNA"/>
</dbReference>
<dbReference type="Proteomes" id="UP000830158">
    <property type="component" value="Chromosome"/>
</dbReference>